<keyword evidence="2" id="KW-1185">Reference proteome</keyword>
<evidence type="ECO:0000313" key="2">
    <source>
        <dbReference type="Proteomes" id="UP000092444"/>
    </source>
</evidence>
<dbReference type="Proteomes" id="UP000092444">
    <property type="component" value="Unassembled WGS sequence"/>
</dbReference>
<protein>
    <submittedName>
        <fullName evidence="1">Uncharacterized protein</fullName>
    </submittedName>
</protein>
<dbReference type="AlphaFoldDB" id="A0A1B0FH34"/>
<reference evidence="1" key="1">
    <citation type="submission" date="2020-05" db="UniProtKB">
        <authorList>
            <consortium name="EnsemblMetazoa"/>
        </authorList>
    </citation>
    <scope>IDENTIFICATION</scope>
    <source>
        <strain evidence="1">Yale</strain>
    </source>
</reference>
<sequence length="268" mass="31092">MVEWRNLIWRSRVYLSDRGLRQPIFPQIRDIQMFHLISGENTSKLLHQYPELRGVDRRTTCMLECKRFADRLTAKTGQLATEQAVMRKVRTNRCSLRRMGRKISTSRSTLKDYIWYARELELARAVARLTDQLQKTNRWIVTIDEDFLIFDYMDQVNEHFVLALEGLKKPCAQARKDRDLDEAEEEIDVDEEISLGNIEKNMTVMDTKGETGRDDNTTHTTPYSPHFKRTTLIRQIEQLKAENAALKANPGQKVEAAADSGVPGTVYK</sequence>
<evidence type="ECO:0000313" key="1">
    <source>
        <dbReference type="EnsemblMetazoa" id="GMOY003105-PA"/>
    </source>
</evidence>
<name>A0A1B0FH34_GLOMM</name>
<accession>A0A1B0FH34</accession>
<dbReference type="EnsemblMetazoa" id="GMOY003105-RA">
    <property type="protein sequence ID" value="GMOY003105-PA"/>
    <property type="gene ID" value="GMOY003105"/>
</dbReference>
<proteinExistence type="predicted"/>
<organism evidence="1 2">
    <name type="scientific">Glossina morsitans morsitans</name>
    <name type="common">Savannah tsetse fly</name>
    <dbReference type="NCBI Taxonomy" id="37546"/>
    <lineage>
        <taxon>Eukaryota</taxon>
        <taxon>Metazoa</taxon>
        <taxon>Ecdysozoa</taxon>
        <taxon>Arthropoda</taxon>
        <taxon>Hexapoda</taxon>
        <taxon>Insecta</taxon>
        <taxon>Pterygota</taxon>
        <taxon>Neoptera</taxon>
        <taxon>Endopterygota</taxon>
        <taxon>Diptera</taxon>
        <taxon>Brachycera</taxon>
        <taxon>Muscomorpha</taxon>
        <taxon>Hippoboscoidea</taxon>
        <taxon>Glossinidae</taxon>
        <taxon>Glossina</taxon>
    </lineage>
</organism>
<dbReference type="EMBL" id="CCAG010020554">
    <property type="status" value="NOT_ANNOTATED_CDS"/>
    <property type="molecule type" value="Genomic_DNA"/>
</dbReference>